<keyword evidence="2" id="KW-1185">Reference proteome</keyword>
<organism evidence="1 2">
    <name type="scientific">Actinacidiphila oryziradicis</name>
    <dbReference type="NCBI Taxonomy" id="2571141"/>
    <lineage>
        <taxon>Bacteria</taxon>
        <taxon>Bacillati</taxon>
        <taxon>Actinomycetota</taxon>
        <taxon>Actinomycetes</taxon>
        <taxon>Kitasatosporales</taxon>
        <taxon>Streptomycetaceae</taxon>
        <taxon>Actinacidiphila</taxon>
    </lineage>
</organism>
<proteinExistence type="predicted"/>
<reference evidence="1 2" key="1">
    <citation type="submission" date="2019-04" db="EMBL/GenBank/DDBJ databases">
        <title>Streptomyces oryziradicis sp. nov., a novel actinomycete isolated from rhizosphere soil of rice (Oryza sativa L.).</title>
        <authorList>
            <person name="Li C."/>
        </authorList>
    </citation>
    <scope>NUCLEOTIDE SEQUENCE [LARGE SCALE GENOMIC DNA]</scope>
    <source>
        <strain evidence="1 2">NEAU-C40</strain>
    </source>
</reference>
<accession>A0A4U0R5D7</accession>
<evidence type="ECO:0000313" key="1">
    <source>
        <dbReference type="EMBL" id="TJZ90119.1"/>
    </source>
</evidence>
<comment type="caution">
    <text evidence="1">The sequence shown here is derived from an EMBL/GenBank/DDBJ whole genome shotgun (WGS) entry which is preliminary data.</text>
</comment>
<evidence type="ECO:0000313" key="2">
    <source>
        <dbReference type="Proteomes" id="UP000305778"/>
    </source>
</evidence>
<dbReference type="Proteomes" id="UP000305778">
    <property type="component" value="Unassembled WGS sequence"/>
</dbReference>
<name>A0A4U0R5D7_9ACTN</name>
<dbReference type="OrthoDB" id="4239364at2"/>
<dbReference type="AlphaFoldDB" id="A0A4U0R5D7"/>
<dbReference type="RefSeq" id="WP_136731795.1">
    <property type="nucleotide sequence ID" value="NZ_SUMC01000367.1"/>
</dbReference>
<sequence>MNRRLATIFVAAAEILAAGCGSATRSSTAPSTAPSVVETPAVNVQVENAASALGAQGRSAYADIYASLSMNGANNEVVLYVTDTSKAQAMINAAHKAHPDTAGVQVMVKQAAYSAKVENAARDKIYEAQRAHRFKYPVYGIGLSPVGDGIQAAVEAKAAADLEFVKALQNAAGNVHAKIVPGGKGIPEVAIGP</sequence>
<protein>
    <submittedName>
        <fullName evidence="1">Uncharacterized protein</fullName>
    </submittedName>
</protein>
<gene>
    <name evidence="1" type="ORF">FCI23_55905</name>
</gene>
<dbReference type="EMBL" id="SUMC01000367">
    <property type="protein sequence ID" value="TJZ90119.1"/>
    <property type="molecule type" value="Genomic_DNA"/>
</dbReference>